<evidence type="ECO:0000256" key="10">
    <source>
        <dbReference type="SAM" id="Phobius"/>
    </source>
</evidence>
<evidence type="ECO:0000256" key="1">
    <source>
        <dbReference type="ARBA" id="ARBA00004651"/>
    </source>
</evidence>
<gene>
    <name evidence="11" type="ORF">APLA_LOCUS12027</name>
</gene>
<dbReference type="GO" id="GO:0005549">
    <property type="term" value="F:odorant binding"/>
    <property type="evidence" value="ECO:0007669"/>
    <property type="project" value="InterPro"/>
</dbReference>
<dbReference type="OrthoDB" id="10051381at2759"/>
<keyword evidence="7 10" id="KW-0472">Membrane</keyword>
<dbReference type="PANTHER" id="PTHR21137">
    <property type="entry name" value="ODORANT RECEPTOR"/>
    <property type="match status" value="1"/>
</dbReference>
<evidence type="ECO:0000256" key="9">
    <source>
        <dbReference type="ARBA" id="ARBA00023224"/>
    </source>
</evidence>
<evidence type="ECO:0000256" key="8">
    <source>
        <dbReference type="ARBA" id="ARBA00023170"/>
    </source>
</evidence>
<feature type="transmembrane region" description="Helical" evidence="10">
    <location>
        <begin position="228"/>
        <end position="250"/>
    </location>
</feature>
<evidence type="ECO:0000256" key="7">
    <source>
        <dbReference type="ARBA" id="ARBA00023136"/>
    </source>
</evidence>
<dbReference type="GO" id="GO:0004984">
    <property type="term" value="F:olfactory receptor activity"/>
    <property type="evidence" value="ECO:0007669"/>
    <property type="project" value="InterPro"/>
</dbReference>
<comment type="caution">
    <text evidence="11">The sequence shown here is derived from an EMBL/GenBank/DDBJ whole genome shotgun (WGS) entry which is preliminary data.</text>
</comment>
<reference evidence="11 12" key="1">
    <citation type="submission" date="2020-04" db="EMBL/GenBank/DDBJ databases">
        <authorList>
            <person name="Wallbank WR R."/>
            <person name="Pardo Diaz C."/>
            <person name="Kozak K."/>
            <person name="Martin S."/>
            <person name="Jiggins C."/>
            <person name="Moest M."/>
            <person name="Warren A I."/>
            <person name="Byers J.R.P. K."/>
            <person name="Montejo-Kovacevich G."/>
            <person name="Yen C E."/>
        </authorList>
    </citation>
    <scope>NUCLEOTIDE SEQUENCE [LARGE SCALE GENOMIC DNA]</scope>
</reference>
<dbReference type="GO" id="GO:0007165">
    <property type="term" value="P:signal transduction"/>
    <property type="evidence" value="ECO:0007669"/>
    <property type="project" value="UniProtKB-KW"/>
</dbReference>
<dbReference type="InterPro" id="IPR004117">
    <property type="entry name" value="7tm6_olfct_rcpt"/>
</dbReference>
<keyword evidence="4 10" id="KW-0812">Transmembrane</keyword>
<keyword evidence="8" id="KW-0675">Receptor</keyword>
<evidence type="ECO:0000313" key="12">
    <source>
        <dbReference type="Proteomes" id="UP000494256"/>
    </source>
</evidence>
<protein>
    <recommendedName>
        <fullName evidence="13">Odorant receptor</fullName>
    </recommendedName>
</protein>
<evidence type="ECO:0000256" key="6">
    <source>
        <dbReference type="ARBA" id="ARBA00022989"/>
    </source>
</evidence>
<keyword evidence="9" id="KW-0807">Transducer</keyword>
<comment type="subcellular location">
    <subcellularLocation>
        <location evidence="1">Cell membrane</location>
        <topology evidence="1">Multi-pass membrane protein</topology>
    </subcellularLocation>
</comment>
<evidence type="ECO:0008006" key="13">
    <source>
        <dbReference type="Google" id="ProtNLM"/>
    </source>
</evidence>
<feature type="transmembrane region" description="Helical" evidence="10">
    <location>
        <begin position="156"/>
        <end position="175"/>
    </location>
</feature>
<evidence type="ECO:0000256" key="4">
    <source>
        <dbReference type="ARBA" id="ARBA00022692"/>
    </source>
</evidence>
<accession>A0A8S1AIN6</accession>
<dbReference type="PANTHER" id="PTHR21137:SF35">
    <property type="entry name" value="ODORANT RECEPTOR 19A-RELATED"/>
    <property type="match status" value="1"/>
</dbReference>
<evidence type="ECO:0000256" key="5">
    <source>
        <dbReference type="ARBA" id="ARBA00022725"/>
    </source>
</evidence>
<dbReference type="GO" id="GO:0005886">
    <property type="term" value="C:plasma membrane"/>
    <property type="evidence" value="ECO:0007669"/>
    <property type="project" value="UniProtKB-SubCell"/>
</dbReference>
<sequence>MSSRNLKELSQSETSILVTLINGLNQNIGLPSYTCTSKHKVYWFFRVAAICFIMTFILQGIALFKAKDDPKRLFECFSILAFTTMGIFKLGSLQYNHNRWGYILKQICQLEFEQLNKPITSDADYQSDDEENIHFSEYVNSYTSIFKTTFSRLRKMYYFTLLIFILSPFLEPLYCKVRGLEYSGSLTELDKLLKNIFGVYVLVTTLTLCFVALQLNSKDMSIMQLASLFQYMCGTLTQLFLFCCYGDAVFNGSSVGMGQGPFGAAHWCLSPSIRRDLCILGAGMMRIRQLRAGPFNFLDLPLFVQIVRTAYSCYAVLGKKNV</sequence>
<evidence type="ECO:0000313" key="11">
    <source>
        <dbReference type="EMBL" id="CAB3247581.1"/>
    </source>
</evidence>
<evidence type="ECO:0000256" key="2">
    <source>
        <dbReference type="ARBA" id="ARBA00022475"/>
    </source>
</evidence>
<dbReference type="Proteomes" id="UP000494256">
    <property type="component" value="Unassembled WGS sequence"/>
</dbReference>
<name>A0A8S1AIN6_ARCPL</name>
<keyword evidence="2" id="KW-1003">Cell membrane</keyword>
<organism evidence="11 12">
    <name type="scientific">Arctia plantaginis</name>
    <name type="common">Wood tiger moth</name>
    <name type="synonym">Phalaena plantaginis</name>
    <dbReference type="NCBI Taxonomy" id="874455"/>
    <lineage>
        <taxon>Eukaryota</taxon>
        <taxon>Metazoa</taxon>
        <taxon>Ecdysozoa</taxon>
        <taxon>Arthropoda</taxon>
        <taxon>Hexapoda</taxon>
        <taxon>Insecta</taxon>
        <taxon>Pterygota</taxon>
        <taxon>Neoptera</taxon>
        <taxon>Endopterygota</taxon>
        <taxon>Lepidoptera</taxon>
        <taxon>Glossata</taxon>
        <taxon>Ditrysia</taxon>
        <taxon>Noctuoidea</taxon>
        <taxon>Erebidae</taxon>
        <taxon>Arctiinae</taxon>
        <taxon>Arctia</taxon>
    </lineage>
</organism>
<evidence type="ECO:0000256" key="3">
    <source>
        <dbReference type="ARBA" id="ARBA00022606"/>
    </source>
</evidence>
<keyword evidence="3" id="KW-0716">Sensory transduction</keyword>
<keyword evidence="6 10" id="KW-1133">Transmembrane helix</keyword>
<dbReference type="AlphaFoldDB" id="A0A8S1AIN6"/>
<feature type="transmembrane region" description="Helical" evidence="10">
    <location>
        <begin position="76"/>
        <end position="95"/>
    </location>
</feature>
<keyword evidence="5" id="KW-0552">Olfaction</keyword>
<dbReference type="EMBL" id="CADEBD010000337">
    <property type="protein sequence ID" value="CAB3247581.1"/>
    <property type="molecule type" value="Genomic_DNA"/>
</dbReference>
<dbReference type="Pfam" id="PF02949">
    <property type="entry name" value="7tm_6"/>
    <property type="match status" value="1"/>
</dbReference>
<proteinExistence type="predicted"/>
<feature type="transmembrane region" description="Helical" evidence="10">
    <location>
        <begin position="196"/>
        <end position="216"/>
    </location>
</feature>
<feature type="transmembrane region" description="Helical" evidence="10">
    <location>
        <begin position="41"/>
        <end position="64"/>
    </location>
</feature>